<name>A0ABQ3YLZ1_9ACTN</name>
<sequence>MQQVTGCEQELPIVVDEQAAQGHPIKGASRGPAAHSCQPVGQPCATGCAPRPPEEEEPAPGCEKTHHDAI</sequence>
<dbReference type="Proteomes" id="UP000609879">
    <property type="component" value="Unassembled WGS sequence"/>
</dbReference>
<protein>
    <submittedName>
        <fullName evidence="2">Uncharacterized protein</fullName>
    </submittedName>
</protein>
<feature type="region of interest" description="Disordered" evidence="1">
    <location>
        <begin position="19"/>
        <end position="70"/>
    </location>
</feature>
<accession>A0ABQ3YLZ1</accession>
<organism evidence="2 3">
    <name type="scientific">Paractinoplanes deccanensis</name>
    <dbReference type="NCBI Taxonomy" id="113561"/>
    <lineage>
        <taxon>Bacteria</taxon>
        <taxon>Bacillati</taxon>
        <taxon>Actinomycetota</taxon>
        <taxon>Actinomycetes</taxon>
        <taxon>Micromonosporales</taxon>
        <taxon>Micromonosporaceae</taxon>
        <taxon>Paractinoplanes</taxon>
    </lineage>
</organism>
<proteinExistence type="predicted"/>
<evidence type="ECO:0000313" key="2">
    <source>
        <dbReference type="EMBL" id="GID81028.1"/>
    </source>
</evidence>
<reference evidence="2 3" key="1">
    <citation type="submission" date="2021-01" db="EMBL/GenBank/DDBJ databases">
        <title>Whole genome shotgun sequence of Actinoplanes deccanensis NBRC 13994.</title>
        <authorList>
            <person name="Komaki H."/>
            <person name="Tamura T."/>
        </authorList>
    </citation>
    <scope>NUCLEOTIDE SEQUENCE [LARGE SCALE GENOMIC DNA]</scope>
    <source>
        <strain evidence="2 3">NBRC 13994</strain>
    </source>
</reference>
<evidence type="ECO:0000256" key="1">
    <source>
        <dbReference type="SAM" id="MobiDB-lite"/>
    </source>
</evidence>
<evidence type="ECO:0000313" key="3">
    <source>
        <dbReference type="Proteomes" id="UP000609879"/>
    </source>
</evidence>
<dbReference type="EMBL" id="BOMI01000218">
    <property type="protein sequence ID" value="GID81028.1"/>
    <property type="molecule type" value="Genomic_DNA"/>
</dbReference>
<keyword evidence="3" id="KW-1185">Reference proteome</keyword>
<comment type="caution">
    <text evidence="2">The sequence shown here is derived from an EMBL/GenBank/DDBJ whole genome shotgun (WGS) entry which is preliminary data.</text>
</comment>
<gene>
    <name evidence="2" type="ORF">Ade02nite_96690</name>
</gene>